<proteinExistence type="predicted"/>
<feature type="transmembrane region" description="Helical" evidence="1">
    <location>
        <begin position="95"/>
        <end position="113"/>
    </location>
</feature>
<dbReference type="STRING" id="512763.DC20_10275"/>
<feature type="transmembrane region" description="Helical" evidence="1">
    <location>
        <begin position="65"/>
        <end position="89"/>
    </location>
</feature>
<dbReference type="EMBL" id="CP012643">
    <property type="protein sequence ID" value="ALI99294.1"/>
    <property type="molecule type" value="Genomic_DNA"/>
</dbReference>
<name>A0A0P0CC61_9BACT</name>
<evidence type="ECO:0000313" key="3">
    <source>
        <dbReference type="Proteomes" id="UP000061382"/>
    </source>
</evidence>
<keyword evidence="3" id="KW-1185">Reference proteome</keyword>
<evidence type="ECO:0000313" key="2">
    <source>
        <dbReference type="EMBL" id="ALI99294.1"/>
    </source>
</evidence>
<dbReference type="KEGG" id="rti:DC20_10275"/>
<dbReference type="AlphaFoldDB" id="A0A0P0CC61"/>
<accession>A0A0P0CC61</accession>
<keyword evidence="1" id="KW-0472">Membrane</keyword>
<dbReference type="Proteomes" id="UP000061382">
    <property type="component" value="Chromosome"/>
</dbReference>
<gene>
    <name evidence="2" type="ORF">DC20_10275</name>
</gene>
<keyword evidence="1" id="KW-0812">Transmembrane</keyword>
<organism evidence="2 3">
    <name type="scientific">Rufibacter tibetensis</name>
    <dbReference type="NCBI Taxonomy" id="512763"/>
    <lineage>
        <taxon>Bacteria</taxon>
        <taxon>Pseudomonadati</taxon>
        <taxon>Bacteroidota</taxon>
        <taxon>Cytophagia</taxon>
        <taxon>Cytophagales</taxon>
        <taxon>Hymenobacteraceae</taxon>
        <taxon>Rufibacter</taxon>
    </lineage>
</organism>
<protein>
    <submittedName>
        <fullName evidence="2">Uncharacterized protein</fullName>
    </submittedName>
</protein>
<reference evidence="2 3" key="1">
    <citation type="submission" date="2015-08" db="EMBL/GenBank/DDBJ databases">
        <title>Complete genome sequence of Rufibacter tibetensis strain 1351t, a radiation-resistant bacterium from tibet plateau.</title>
        <authorList>
            <person name="Dai J."/>
        </authorList>
    </citation>
    <scope>NUCLEOTIDE SEQUENCE [LARGE SCALE GENOMIC DNA]</scope>
    <source>
        <strain evidence="2 3">1351</strain>
    </source>
</reference>
<keyword evidence="1" id="KW-1133">Transmembrane helix</keyword>
<evidence type="ECO:0000256" key="1">
    <source>
        <dbReference type="SAM" id="Phobius"/>
    </source>
</evidence>
<sequence>MTWTYYDPKFVTSVGREPQIGTSANLLKSYSATYHFLPLFTKSALKAERPARQNLAGRSAFRADAYALLATVSLAAFEATFLAFLGRLFPKEPLVIFPFLLFLSPFPMVVLIGG</sequence>